<dbReference type="InterPro" id="IPR050697">
    <property type="entry name" value="Adenylyl/Guanylyl_Cyclase_3/4"/>
</dbReference>
<dbReference type="PROSITE" id="PS50125">
    <property type="entry name" value="GUANYLATE_CYCLASE_2"/>
    <property type="match status" value="1"/>
</dbReference>
<dbReference type="InterPro" id="IPR000253">
    <property type="entry name" value="FHA_dom"/>
</dbReference>
<name>A0AA41R1H5_9BACT</name>
<dbReference type="SUPFAM" id="SSF55073">
    <property type="entry name" value="Nucleotide cyclase"/>
    <property type="match status" value="1"/>
</dbReference>
<feature type="domain" description="Guanylate cyclase" evidence="2">
    <location>
        <begin position="10"/>
        <end position="123"/>
    </location>
</feature>
<dbReference type="PROSITE" id="PS50006">
    <property type="entry name" value="FHA_DOMAIN"/>
    <property type="match status" value="1"/>
</dbReference>
<dbReference type="PANTHER" id="PTHR43081:SF19">
    <property type="entry name" value="PH-SENSITIVE ADENYLATE CYCLASE RV1264"/>
    <property type="match status" value="1"/>
</dbReference>
<dbReference type="Gene3D" id="2.60.200.20">
    <property type="match status" value="1"/>
</dbReference>
<dbReference type="AlphaFoldDB" id="A0AA41R1H5"/>
<evidence type="ECO:0000259" key="2">
    <source>
        <dbReference type="PROSITE" id="PS50125"/>
    </source>
</evidence>
<protein>
    <submittedName>
        <fullName evidence="3">Adenylate/guanylate cyclase domain-containing protein</fullName>
    </submittedName>
</protein>
<dbReference type="Proteomes" id="UP001165427">
    <property type="component" value="Unassembled WGS sequence"/>
</dbReference>
<evidence type="ECO:0000313" key="4">
    <source>
        <dbReference type="Proteomes" id="UP001165427"/>
    </source>
</evidence>
<dbReference type="CDD" id="cd07302">
    <property type="entry name" value="CHD"/>
    <property type="match status" value="1"/>
</dbReference>
<reference evidence="3" key="1">
    <citation type="submission" date="2022-04" db="EMBL/GenBank/DDBJ databases">
        <title>Desulfatitalea alkaliphila sp. nov., a novel anaerobic sulfate-reducing bacterium isolated from terrestrial mud volcano, Taman Peninsula, Russia.</title>
        <authorList>
            <person name="Khomyakova M.A."/>
            <person name="Merkel A.Y."/>
            <person name="Slobodkin A.I."/>
        </authorList>
    </citation>
    <scope>NUCLEOTIDE SEQUENCE</scope>
    <source>
        <strain evidence="3">M08but</strain>
    </source>
</reference>
<keyword evidence="4" id="KW-1185">Reference proteome</keyword>
<gene>
    <name evidence="3" type="ORF">MRX98_02750</name>
</gene>
<dbReference type="Pfam" id="PF00211">
    <property type="entry name" value="Guanylate_cyc"/>
    <property type="match status" value="1"/>
</dbReference>
<dbReference type="SMART" id="SM00240">
    <property type="entry name" value="FHA"/>
    <property type="match status" value="1"/>
</dbReference>
<dbReference type="GO" id="GO:0006171">
    <property type="term" value="P:cAMP biosynthetic process"/>
    <property type="evidence" value="ECO:0007669"/>
    <property type="project" value="TreeGrafter"/>
</dbReference>
<dbReference type="RefSeq" id="WP_246902826.1">
    <property type="nucleotide sequence ID" value="NZ_JALJRB010000002.1"/>
</dbReference>
<dbReference type="Pfam" id="PF00498">
    <property type="entry name" value="FHA"/>
    <property type="match status" value="1"/>
</dbReference>
<accession>A0AA41R1H5</accession>
<dbReference type="EMBL" id="JALJRB010000002">
    <property type="protein sequence ID" value="MCJ8499480.1"/>
    <property type="molecule type" value="Genomic_DNA"/>
</dbReference>
<dbReference type="GO" id="GO:0035556">
    <property type="term" value="P:intracellular signal transduction"/>
    <property type="evidence" value="ECO:0007669"/>
    <property type="project" value="InterPro"/>
</dbReference>
<comment type="caution">
    <text evidence="3">The sequence shown here is derived from an EMBL/GenBank/DDBJ whole genome shotgun (WGS) entry which is preliminary data.</text>
</comment>
<dbReference type="InterPro" id="IPR008984">
    <property type="entry name" value="SMAD_FHA_dom_sf"/>
</dbReference>
<evidence type="ECO:0000313" key="3">
    <source>
        <dbReference type="EMBL" id="MCJ8499480.1"/>
    </source>
</evidence>
<feature type="domain" description="FHA" evidence="1">
    <location>
        <begin position="216"/>
        <end position="259"/>
    </location>
</feature>
<dbReference type="InterPro" id="IPR029787">
    <property type="entry name" value="Nucleotide_cyclase"/>
</dbReference>
<dbReference type="InterPro" id="IPR001054">
    <property type="entry name" value="A/G_cyclase"/>
</dbReference>
<proteinExistence type="predicted"/>
<dbReference type="SMART" id="SM00044">
    <property type="entry name" value="CYCc"/>
    <property type="match status" value="1"/>
</dbReference>
<dbReference type="GO" id="GO:0004016">
    <property type="term" value="F:adenylate cyclase activity"/>
    <property type="evidence" value="ECO:0007669"/>
    <property type="project" value="UniProtKB-ARBA"/>
</dbReference>
<dbReference type="PANTHER" id="PTHR43081">
    <property type="entry name" value="ADENYLATE CYCLASE, TERMINAL-DIFFERENTIATION SPECIFIC-RELATED"/>
    <property type="match status" value="1"/>
</dbReference>
<dbReference type="CDD" id="cd00060">
    <property type="entry name" value="FHA"/>
    <property type="match status" value="1"/>
</dbReference>
<evidence type="ECO:0000259" key="1">
    <source>
        <dbReference type="PROSITE" id="PS50006"/>
    </source>
</evidence>
<dbReference type="SUPFAM" id="SSF49879">
    <property type="entry name" value="SMAD/FHA domain"/>
    <property type="match status" value="1"/>
</dbReference>
<dbReference type="Gene3D" id="3.30.70.1230">
    <property type="entry name" value="Nucleotide cyclase"/>
    <property type="match status" value="1"/>
</dbReference>
<sequence>MADDTHQTQAILFADIANSTRLYEQLGDARALELVTSCLSLVEKVTLANHGQVVKTIGDEVMCRFAQPDQAMAAAVGMQETISDDETMVAYRIRLRIGFHYGPVICESGDVYGDAVNVAARMVQQAKAGQIITNHATLQQMAPRHHRTTRLVDETRIKGKQALLTIYEIPWGHPEEMTMISGAMGAAAKGKAKAELRLRLRFQNREVVVDAQTPVVTIGRDAINHLVVNEPRVSRLHARIELRRDKFVLVDQSTNGTYILPADQETVLMRRDEIVLPAAGAISLGHAGFLATPMEIRFQHI</sequence>
<organism evidence="3 4">
    <name type="scientific">Desulfatitalea alkaliphila</name>
    <dbReference type="NCBI Taxonomy" id="2929485"/>
    <lineage>
        <taxon>Bacteria</taxon>
        <taxon>Pseudomonadati</taxon>
        <taxon>Thermodesulfobacteriota</taxon>
        <taxon>Desulfobacteria</taxon>
        <taxon>Desulfobacterales</taxon>
        <taxon>Desulfosarcinaceae</taxon>
        <taxon>Desulfatitalea</taxon>
    </lineage>
</organism>